<dbReference type="EMBL" id="FMVT01000017">
    <property type="protein sequence ID" value="SCY92243.1"/>
    <property type="molecule type" value="Genomic_DNA"/>
</dbReference>
<dbReference type="RefSeq" id="WP_090747703.1">
    <property type="nucleotide sequence ID" value="NZ_FMVT01000017.1"/>
</dbReference>
<dbReference type="GO" id="GO:0016787">
    <property type="term" value="F:hydrolase activity"/>
    <property type="evidence" value="ECO:0007669"/>
    <property type="project" value="InterPro"/>
</dbReference>
<feature type="domain" description="Helicase/UvrB N-terminal" evidence="1">
    <location>
        <begin position="3"/>
        <end position="207"/>
    </location>
</feature>
<dbReference type="AlphaFoldDB" id="A0A1G5JV20"/>
<dbReference type="GO" id="GO:0005524">
    <property type="term" value="F:ATP binding"/>
    <property type="evidence" value="ECO:0007669"/>
    <property type="project" value="InterPro"/>
</dbReference>
<protein>
    <submittedName>
        <fullName evidence="2">Type III restriction enzyme</fullName>
    </submittedName>
</protein>
<dbReference type="InterPro" id="IPR027417">
    <property type="entry name" value="P-loop_NTPase"/>
</dbReference>
<dbReference type="SUPFAM" id="SSF52540">
    <property type="entry name" value="P-loop containing nucleoside triphosphate hydrolases"/>
    <property type="match status" value="2"/>
</dbReference>
<dbReference type="Gene3D" id="3.40.50.300">
    <property type="entry name" value="P-loop containing nucleotide triphosphate hydrolases"/>
    <property type="match status" value="2"/>
</dbReference>
<evidence type="ECO:0000259" key="1">
    <source>
        <dbReference type="Pfam" id="PF04851"/>
    </source>
</evidence>
<dbReference type="OrthoDB" id="9804145at2"/>
<organism evidence="2 3">
    <name type="scientific">Paracoccus tibetensis</name>
    <dbReference type="NCBI Taxonomy" id="336292"/>
    <lineage>
        <taxon>Bacteria</taxon>
        <taxon>Pseudomonadati</taxon>
        <taxon>Pseudomonadota</taxon>
        <taxon>Alphaproteobacteria</taxon>
        <taxon>Rhodobacterales</taxon>
        <taxon>Paracoccaceae</taxon>
        <taxon>Paracoccus</taxon>
    </lineage>
</organism>
<accession>A0A1G5JV20</accession>
<dbReference type="STRING" id="336292.SAMN05660710_03471"/>
<dbReference type="Pfam" id="PF04851">
    <property type="entry name" value="ResIII"/>
    <property type="match status" value="1"/>
</dbReference>
<proteinExistence type="predicted"/>
<keyword evidence="3" id="KW-1185">Reference proteome</keyword>
<dbReference type="Proteomes" id="UP000199502">
    <property type="component" value="Unassembled WGS sequence"/>
</dbReference>
<name>A0A1G5JV20_9RHOB</name>
<sequence>MSIELLPFQTKASKQIVARYALLVTDKKRPIEYMGWPTPFYQALASLTGSGKTAILADTVSLLRAGMHLEPIVLWVSKSKAVVDQTFANFEAGGKYEHLIPQFTVGYLSEAKVDQILDDTQACILLTTVGSFNQKSKGDGKLKVHQKDEDENDGALWEVLAGRKASSASERRPLIIVYDEAHNLSDQQTDLLLELEPDIILAASATMRTPGKLGQIIDRLKQVGWSAEATSDSEDSASRCLITAIRSKEPVNAGLVKRQVVLGGYDTEMETTLDDMLEDFQLATLKADELEAGFLPKAIYVCRTNISQDDGTADNPHRPFNQRKAPPILIWRYLTEEKGISGDEIALYCDLKMNQKDYPSPEGFNLFSGGEDDFAVFSQGTYRHIIFNQSLQEGWDDPACCFAYIDKSMGSALQVEQVIGRVLRQPGARHYPDPLLNTANFYIRIDSKQEFPKILEVVRRKIASEIPDVKLEGFSDARDRRRSRVEPKISLTIPEIHIDADEAVAPLTKAISSIHDYTTDSVNVQGAGELTRAIQQIGDGSKPSIEKYVKAHSNRVIARWLVRRHMQSRYPEAVKTIDWADPKFEARVEITSVAAQQLREDAERLVDTYLSHAELAFEDSNPYTVGAVYVRPDAAQKFSYSVHESYSDLNAPELAVAHEIDATGHTWARNPVNGGYSIPLLDKGDSRRFFPDFLVWTDKKIIAIDPKGGFLLQTEAGRKLLAIRDEKGQQRILVRFITEGTWSAETMKQTGSFGFSVWRMTTTGQIRCTTHADVASAVKKALETK</sequence>
<evidence type="ECO:0000313" key="3">
    <source>
        <dbReference type="Proteomes" id="UP000199502"/>
    </source>
</evidence>
<dbReference type="GO" id="GO:0003677">
    <property type="term" value="F:DNA binding"/>
    <property type="evidence" value="ECO:0007669"/>
    <property type="project" value="InterPro"/>
</dbReference>
<dbReference type="InterPro" id="IPR006935">
    <property type="entry name" value="Helicase/UvrB_N"/>
</dbReference>
<gene>
    <name evidence="2" type="ORF">SAMN05660710_03471</name>
</gene>
<reference evidence="2 3" key="1">
    <citation type="submission" date="2016-10" db="EMBL/GenBank/DDBJ databases">
        <authorList>
            <person name="de Groot N.N."/>
        </authorList>
    </citation>
    <scope>NUCLEOTIDE SEQUENCE [LARGE SCALE GENOMIC DNA]</scope>
    <source>
        <strain evidence="2 3">CGMCC 1.8925</strain>
    </source>
</reference>
<evidence type="ECO:0000313" key="2">
    <source>
        <dbReference type="EMBL" id="SCY92243.1"/>
    </source>
</evidence>